<reference evidence="3" key="1">
    <citation type="submission" date="2009-05" db="EMBL/GenBank/DDBJ databases">
        <title>Complete sequence of Tolumonas auensis DSM 9187.</title>
        <authorList>
            <consortium name="US DOE Joint Genome Institute"/>
            <person name="Lucas S."/>
            <person name="Copeland A."/>
            <person name="Lapidus A."/>
            <person name="Glavina del Rio T."/>
            <person name="Tice H."/>
            <person name="Bruce D."/>
            <person name="Goodwin L."/>
            <person name="Pitluck S."/>
            <person name="Chertkov O."/>
            <person name="Brettin T."/>
            <person name="Detter J.C."/>
            <person name="Han C."/>
            <person name="Larimer F."/>
            <person name="Land M."/>
            <person name="Hauser L."/>
            <person name="Kyrpides N."/>
            <person name="Mikhailova N."/>
            <person name="Spring S."/>
            <person name="Beller H."/>
        </authorList>
    </citation>
    <scope>NUCLEOTIDE SEQUENCE [LARGE SCALE GENOMIC DNA]</scope>
    <source>
        <strain evidence="3">DSM 9187 / TA4</strain>
    </source>
</reference>
<proteinExistence type="predicted"/>
<evidence type="ECO:0000256" key="1">
    <source>
        <dbReference type="SAM" id="Phobius"/>
    </source>
</evidence>
<dbReference type="Proteomes" id="UP000009073">
    <property type="component" value="Chromosome"/>
</dbReference>
<feature type="transmembrane region" description="Helical" evidence="1">
    <location>
        <begin position="61"/>
        <end position="82"/>
    </location>
</feature>
<dbReference type="RefSeq" id="WP_012728960.1">
    <property type="nucleotide sequence ID" value="NC_012691.1"/>
</dbReference>
<reference evidence="2 3" key="2">
    <citation type="journal article" date="2011" name="Stand. Genomic Sci.">
        <title>Complete genome sequence of Tolumonas auensis type strain (TA 4).</title>
        <authorList>
            <person name="Chertkov O."/>
            <person name="Copeland A."/>
            <person name="Lucas S."/>
            <person name="Lapidus A."/>
            <person name="Berry K.W."/>
            <person name="Detter J.C."/>
            <person name="Del Rio T.G."/>
            <person name="Hammon N."/>
            <person name="Dalin E."/>
            <person name="Tice H."/>
            <person name="Pitluck S."/>
            <person name="Richardson P."/>
            <person name="Bruce D."/>
            <person name="Goodwin L."/>
            <person name="Han C."/>
            <person name="Tapia R."/>
            <person name="Saunders E."/>
            <person name="Schmutz J."/>
            <person name="Brettin T."/>
            <person name="Larimer F."/>
            <person name="Land M."/>
            <person name="Hauser L."/>
            <person name="Spring S."/>
            <person name="Rohde M."/>
            <person name="Kyrpides N.C."/>
            <person name="Ivanova N."/>
            <person name="Goker M."/>
            <person name="Beller H.R."/>
            <person name="Klenk H.P."/>
            <person name="Woyke T."/>
        </authorList>
    </citation>
    <scope>NUCLEOTIDE SEQUENCE [LARGE SCALE GENOMIC DNA]</scope>
    <source>
        <strain evidence="3">DSM 9187 / TA4</strain>
    </source>
</reference>
<name>C4LBC6_TOLAT</name>
<dbReference type="KEGG" id="tau:Tola_0733"/>
<dbReference type="STRING" id="595494.Tola_0733"/>
<keyword evidence="1" id="KW-0472">Membrane</keyword>
<dbReference type="EMBL" id="CP001616">
    <property type="protein sequence ID" value="ACQ92361.1"/>
    <property type="molecule type" value="Genomic_DNA"/>
</dbReference>
<evidence type="ECO:0000313" key="3">
    <source>
        <dbReference type="Proteomes" id="UP000009073"/>
    </source>
</evidence>
<feature type="transmembrane region" description="Helical" evidence="1">
    <location>
        <begin position="36"/>
        <end position="55"/>
    </location>
</feature>
<sequence>MDTKEIMKTAATVANAVSTTTTAFTESKPWYQSKTIWGGAVAVGAAIGGVFGLPLDPATQQGLVEVLCVLGGGVGGLLAIIGRLQAQHKVGR</sequence>
<gene>
    <name evidence="2" type="ordered locus">Tola_0733</name>
</gene>
<dbReference type="HOGENOM" id="CLU_186990_0_0_6"/>
<accession>C4LBC6</accession>
<keyword evidence="1" id="KW-1133">Transmembrane helix</keyword>
<protein>
    <submittedName>
        <fullName evidence="2">Uncharacterized protein</fullName>
    </submittedName>
</protein>
<keyword evidence="1" id="KW-0812">Transmembrane</keyword>
<dbReference type="eggNOG" id="ENOG5031BS5">
    <property type="taxonomic scope" value="Bacteria"/>
</dbReference>
<dbReference type="AlphaFoldDB" id="C4LBC6"/>
<keyword evidence="3" id="KW-1185">Reference proteome</keyword>
<evidence type="ECO:0000313" key="2">
    <source>
        <dbReference type="EMBL" id="ACQ92361.1"/>
    </source>
</evidence>
<organism evidence="2 3">
    <name type="scientific">Tolumonas auensis (strain DSM 9187 / NBRC 110442 / TA 4)</name>
    <dbReference type="NCBI Taxonomy" id="595494"/>
    <lineage>
        <taxon>Bacteria</taxon>
        <taxon>Pseudomonadati</taxon>
        <taxon>Pseudomonadota</taxon>
        <taxon>Gammaproteobacteria</taxon>
        <taxon>Aeromonadales</taxon>
        <taxon>Aeromonadaceae</taxon>
        <taxon>Tolumonas</taxon>
    </lineage>
</organism>